<name>G5KFN4_9STRE</name>
<gene>
    <name evidence="7" type="ORF">STRUR_1041</name>
</gene>
<dbReference type="InterPro" id="IPR051611">
    <property type="entry name" value="ECF_transporter_component"/>
</dbReference>
<feature type="transmembrane region" description="Helical" evidence="6">
    <location>
        <begin position="209"/>
        <end position="225"/>
    </location>
</feature>
<evidence type="ECO:0000256" key="1">
    <source>
        <dbReference type="ARBA" id="ARBA00004141"/>
    </source>
</evidence>
<organism evidence="7 8">
    <name type="scientific">Streptococcus urinalis 2285-97</name>
    <dbReference type="NCBI Taxonomy" id="764291"/>
    <lineage>
        <taxon>Bacteria</taxon>
        <taxon>Bacillati</taxon>
        <taxon>Bacillota</taxon>
        <taxon>Bacilli</taxon>
        <taxon>Lactobacillales</taxon>
        <taxon>Streptococcaceae</taxon>
        <taxon>Streptococcus</taxon>
    </lineage>
</organism>
<reference evidence="7 8" key="1">
    <citation type="journal article" date="2014" name="Int. J. Syst. Evol. Microbiol.">
        <title>Phylogenomics and the dynamic genome evolution of the genus Streptococcus.</title>
        <authorList>
            <consortium name="The Broad Institute Genome Sequencing Platform"/>
            <person name="Richards V.P."/>
            <person name="Palmer S.R."/>
            <person name="Pavinski Bitar P.D."/>
            <person name="Qin X."/>
            <person name="Weinstock G.M."/>
            <person name="Highlander S.K."/>
            <person name="Town C.D."/>
            <person name="Burne R.A."/>
            <person name="Stanhope M.J."/>
        </authorList>
    </citation>
    <scope>NUCLEOTIDE SEQUENCE [LARGE SCALE GENOMIC DNA]</scope>
    <source>
        <strain evidence="7 8">2285-97</strain>
    </source>
</reference>
<keyword evidence="3 6" id="KW-0812">Transmembrane</keyword>
<proteinExistence type="predicted"/>
<dbReference type="AlphaFoldDB" id="G5KFN4"/>
<feature type="transmembrane region" description="Helical" evidence="6">
    <location>
        <begin position="9"/>
        <end position="42"/>
    </location>
</feature>
<evidence type="ECO:0000313" key="8">
    <source>
        <dbReference type="Proteomes" id="UP000005388"/>
    </source>
</evidence>
<accession>G5KFN4</accession>
<sequence length="226" mass="26209">MKLDVRTKLLLLVLANLTFLLRTHSFILLMIGSVMTVFLFLMGSQKTAKHYAEALLFIVLTSFFWDKLPLFMVRPISIFIVVATYILPCCIAASILIKTTSAYELVHGLRKLHFPETVLLTFAVMLRFLPSIKEETRIIHQSLKVRSIFLHKRDILFHPKSYFEFLLVPLLMSLLRKSRDLTLSTLTKGLAIKNQSTNYYQSSFSWKDWGVQIWILVTIIMMLTFS</sequence>
<dbReference type="STRING" id="764291.STRUR_1041"/>
<evidence type="ECO:0000256" key="6">
    <source>
        <dbReference type="SAM" id="Phobius"/>
    </source>
</evidence>
<comment type="subcellular location">
    <subcellularLocation>
        <location evidence="1">Membrane</location>
        <topology evidence="1">Multi-pass membrane protein</topology>
    </subcellularLocation>
</comment>
<dbReference type="Proteomes" id="UP000005388">
    <property type="component" value="Unassembled WGS sequence"/>
</dbReference>
<dbReference type="RefSeq" id="WP_006738479.1">
    <property type="nucleotide sequence ID" value="NZ_AEUZ02000001.1"/>
</dbReference>
<dbReference type="EMBL" id="AEUZ02000001">
    <property type="protein sequence ID" value="EHJ55686.1"/>
    <property type="molecule type" value="Genomic_DNA"/>
</dbReference>
<evidence type="ECO:0000313" key="7">
    <source>
        <dbReference type="EMBL" id="EHJ55686.1"/>
    </source>
</evidence>
<comment type="caution">
    <text evidence="7">The sequence shown here is derived from an EMBL/GenBank/DDBJ whole genome shotgun (WGS) entry which is preliminary data.</text>
</comment>
<evidence type="ECO:0000256" key="2">
    <source>
        <dbReference type="ARBA" id="ARBA00022475"/>
    </source>
</evidence>
<evidence type="ECO:0000256" key="4">
    <source>
        <dbReference type="ARBA" id="ARBA00022989"/>
    </source>
</evidence>
<feature type="transmembrane region" description="Helical" evidence="6">
    <location>
        <begin position="77"/>
        <end position="97"/>
    </location>
</feature>
<dbReference type="GO" id="GO:0005886">
    <property type="term" value="C:plasma membrane"/>
    <property type="evidence" value="ECO:0007669"/>
    <property type="project" value="UniProtKB-ARBA"/>
</dbReference>
<feature type="transmembrane region" description="Helical" evidence="6">
    <location>
        <begin position="117"/>
        <end position="134"/>
    </location>
</feature>
<dbReference type="eggNOG" id="COG0619">
    <property type="taxonomic scope" value="Bacteria"/>
</dbReference>
<dbReference type="InterPro" id="IPR003339">
    <property type="entry name" value="ABC/ECF_trnsptr_transmembrane"/>
</dbReference>
<dbReference type="Pfam" id="PF02361">
    <property type="entry name" value="CbiQ"/>
    <property type="match status" value="1"/>
</dbReference>
<dbReference type="PANTHER" id="PTHR34857:SF2">
    <property type="entry name" value="SLL0384 PROTEIN"/>
    <property type="match status" value="1"/>
</dbReference>
<keyword evidence="5 6" id="KW-0472">Membrane</keyword>
<dbReference type="CDD" id="cd16914">
    <property type="entry name" value="EcfT"/>
    <property type="match status" value="1"/>
</dbReference>
<evidence type="ECO:0000256" key="3">
    <source>
        <dbReference type="ARBA" id="ARBA00022692"/>
    </source>
</evidence>
<keyword evidence="2" id="KW-1003">Cell membrane</keyword>
<evidence type="ECO:0000256" key="5">
    <source>
        <dbReference type="ARBA" id="ARBA00023136"/>
    </source>
</evidence>
<keyword evidence="4 6" id="KW-1133">Transmembrane helix</keyword>
<keyword evidence="8" id="KW-1185">Reference proteome</keyword>
<dbReference type="PANTHER" id="PTHR34857">
    <property type="entry name" value="SLL0384 PROTEIN"/>
    <property type="match status" value="1"/>
</dbReference>
<protein>
    <submittedName>
        <fullName evidence="7">Cobalt transport protein</fullName>
    </submittedName>
</protein>